<gene>
    <name evidence="3" type="ORF">SAMN05444817_11153</name>
</gene>
<proteinExistence type="predicted"/>
<dbReference type="RefSeq" id="WP_076599702.1">
    <property type="nucleotide sequence ID" value="NZ_CP046976.1"/>
</dbReference>
<dbReference type="Pfam" id="PF08310">
    <property type="entry name" value="LGFP"/>
    <property type="match status" value="1"/>
</dbReference>
<keyword evidence="2" id="KW-0732">Signal</keyword>
<evidence type="ECO:0000256" key="2">
    <source>
        <dbReference type="SAM" id="SignalP"/>
    </source>
</evidence>
<feature type="compositionally biased region" description="Low complexity" evidence="1">
    <location>
        <begin position="61"/>
        <end position="72"/>
    </location>
</feature>
<evidence type="ECO:0000313" key="3">
    <source>
        <dbReference type="EMBL" id="SIS53187.1"/>
    </source>
</evidence>
<accession>A0A1N7JV25</accession>
<keyword evidence="4" id="KW-1185">Reference proteome</keyword>
<dbReference type="InterPro" id="IPR013207">
    <property type="entry name" value="LGFP"/>
</dbReference>
<sequence length="191" mass="19864">MNRKFGATVAALALSAGLVACSDGEGDVDEVEATETNTVTSAAEDTAAEDTATEDADASDAEGAGAEGDTTELTTQDGEKVVVPSAAANATEELGLGNWGEPIAAETNDDGATLIEYDADKNIVYSEETGAVPLVGEIANTWKKEGGLNSEVGLPTKAEDKRDDNNGWIQDFQNGTIEWFEENGEFGPKIN</sequence>
<feature type="compositionally biased region" description="Acidic residues" evidence="1">
    <location>
        <begin position="46"/>
        <end position="60"/>
    </location>
</feature>
<dbReference type="OrthoDB" id="4369514at2"/>
<reference evidence="4" key="1">
    <citation type="submission" date="2017-01" db="EMBL/GenBank/DDBJ databases">
        <authorList>
            <person name="Varghese N."/>
            <person name="Submissions S."/>
        </authorList>
    </citation>
    <scope>NUCLEOTIDE SEQUENCE [LARGE SCALE GENOMIC DNA]</scope>
    <source>
        <strain evidence="4">DSM 44531</strain>
    </source>
</reference>
<feature type="signal peptide" evidence="2">
    <location>
        <begin position="1"/>
        <end position="22"/>
    </location>
</feature>
<dbReference type="EMBL" id="FTOF01000011">
    <property type="protein sequence ID" value="SIS53187.1"/>
    <property type="molecule type" value="Genomic_DNA"/>
</dbReference>
<evidence type="ECO:0000256" key="1">
    <source>
        <dbReference type="SAM" id="MobiDB-lite"/>
    </source>
</evidence>
<name>A0A1N7JV25_9CORY</name>
<dbReference type="PROSITE" id="PS51257">
    <property type="entry name" value="PROKAR_LIPOPROTEIN"/>
    <property type="match status" value="1"/>
</dbReference>
<dbReference type="AlphaFoldDB" id="A0A1N7JV25"/>
<organism evidence="3 4">
    <name type="scientific">Corynebacterium appendicis CIP 107643</name>
    <dbReference type="NCBI Taxonomy" id="1161099"/>
    <lineage>
        <taxon>Bacteria</taxon>
        <taxon>Bacillati</taxon>
        <taxon>Actinomycetota</taxon>
        <taxon>Actinomycetes</taxon>
        <taxon>Mycobacteriales</taxon>
        <taxon>Corynebacteriaceae</taxon>
        <taxon>Corynebacterium</taxon>
    </lineage>
</organism>
<feature type="region of interest" description="Disordered" evidence="1">
    <location>
        <begin position="27"/>
        <end position="78"/>
    </location>
</feature>
<evidence type="ECO:0000313" key="4">
    <source>
        <dbReference type="Proteomes" id="UP000186292"/>
    </source>
</evidence>
<protein>
    <submittedName>
        <fullName evidence="3">LGFP repeat-containing protein</fullName>
    </submittedName>
</protein>
<dbReference type="STRING" id="1161099.SAMN05444817_11153"/>
<feature type="chain" id="PRO_5012387974" evidence="2">
    <location>
        <begin position="23"/>
        <end position="191"/>
    </location>
</feature>
<dbReference type="Proteomes" id="UP000186292">
    <property type="component" value="Unassembled WGS sequence"/>
</dbReference>